<evidence type="ECO:0000259" key="1">
    <source>
        <dbReference type="PROSITE" id="PS50943"/>
    </source>
</evidence>
<dbReference type="AlphaFoldDB" id="A0A8J7QDF6"/>
<dbReference type="PROSITE" id="PS50943">
    <property type="entry name" value="HTH_CROC1"/>
    <property type="match status" value="1"/>
</dbReference>
<dbReference type="InterPro" id="IPR001387">
    <property type="entry name" value="Cro/C1-type_HTH"/>
</dbReference>
<dbReference type="Pfam" id="PF13443">
    <property type="entry name" value="HTH_26"/>
    <property type="match status" value="1"/>
</dbReference>
<dbReference type="Proteomes" id="UP000664417">
    <property type="component" value="Unassembled WGS sequence"/>
</dbReference>
<feature type="domain" description="HTH cro/C1-type" evidence="1">
    <location>
        <begin position="11"/>
        <end position="64"/>
    </location>
</feature>
<sequence length="246" mass="28445">MSQTTQLLQALKQTIRARGLTYRDVAGRVGISESSLKRWFSDQSVTLKRLEDICNVLEINILELAKLTDMYKAEKVGKLSLEQEEQLAADPQLLSYFYLLINSYDPVSIRREFEVDDLSELRFLTQLDRMGLIELHPGNRVRLRCSRIIEWREGGPVRRAYETMVKQEFLQDDFSRANATLHFRTGELSDTSLQLLDRHVAKLVQAFNDLTEGDLKEPSDNKRGVGLMIGFRPWVFSLFTKRKQDG</sequence>
<dbReference type="GO" id="GO:0003677">
    <property type="term" value="F:DNA binding"/>
    <property type="evidence" value="ECO:0007669"/>
    <property type="project" value="InterPro"/>
</dbReference>
<name>A0A8J7QDF6_9BACT</name>
<dbReference type="RefSeq" id="WP_207861712.1">
    <property type="nucleotide sequence ID" value="NZ_JAFREP010000027.1"/>
</dbReference>
<dbReference type="SMART" id="SM00530">
    <property type="entry name" value="HTH_XRE"/>
    <property type="match status" value="1"/>
</dbReference>
<evidence type="ECO:0000313" key="3">
    <source>
        <dbReference type="Proteomes" id="UP000664417"/>
    </source>
</evidence>
<comment type="caution">
    <text evidence="2">The sequence shown here is derived from an EMBL/GenBank/DDBJ whole genome shotgun (WGS) entry which is preliminary data.</text>
</comment>
<organism evidence="2 3">
    <name type="scientific">Acanthopleuribacter pedis</name>
    <dbReference type="NCBI Taxonomy" id="442870"/>
    <lineage>
        <taxon>Bacteria</taxon>
        <taxon>Pseudomonadati</taxon>
        <taxon>Acidobacteriota</taxon>
        <taxon>Holophagae</taxon>
        <taxon>Acanthopleuribacterales</taxon>
        <taxon>Acanthopleuribacteraceae</taxon>
        <taxon>Acanthopleuribacter</taxon>
    </lineage>
</organism>
<reference evidence="2" key="1">
    <citation type="submission" date="2021-03" db="EMBL/GenBank/DDBJ databases">
        <authorList>
            <person name="Wang G."/>
        </authorList>
    </citation>
    <scope>NUCLEOTIDE SEQUENCE</scope>
    <source>
        <strain evidence="2">KCTC 12899</strain>
    </source>
</reference>
<accession>A0A8J7QDF6</accession>
<dbReference type="Gene3D" id="1.10.260.40">
    <property type="entry name" value="lambda repressor-like DNA-binding domains"/>
    <property type="match status" value="1"/>
</dbReference>
<gene>
    <name evidence="2" type="ORF">J3U88_24890</name>
</gene>
<dbReference type="EMBL" id="JAFREP010000027">
    <property type="protein sequence ID" value="MBO1321739.1"/>
    <property type="molecule type" value="Genomic_DNA"/>
</dbReference>
<dbReference type="SUPFAM" id="SSF47413">
    <property type="entry name" value="lambda repressor-like DNA-binding domains"/>
    <property type="match status" value="1"/>
</dbReference>
<proteinExistence type="predicted"/>
<dbReference type="CDD" id="cd00093">
    <property type="entry name" value="HTH_XRE"/>
    <property type="match status" value="1"/>
</dbReference>
<dbReference type="InterPro" id="IPR010982">
    <property type="entry name" value="Lambda_DNA-bd_dom_sf"/>
</dbReference>
<evidence type="ECO:0000313" key="2">
    <source>
        <dbReference type="EMBL" id="MBO1321739.1"/>
    </source>
</evidence>
<keyword evidence="3" id="KW-1185">Reference proteome</keyword>
<protein>
    <submittedName>
        <fullName evidence="2">Helix-turn-helix transcriptional regulator</fullName>
    </submittedName>
</protein>